<protein>
    <submittedName>
        <fullName evidence="1">Uncharacterized protein</fullName>
    </submittedName>
</protein>
<accession>A0A0F9G647</accession>
<evidence type="ECO:0000313" key="1">
    <source>
        <dbReference type="EMBL" id="KKL85911.1"/>
    </source>
</evidence>
<reference evidence="1" key="1">
    <citation type="journal article" date="2015" name="Nature">
        <title>Complex archaea that bridge the gap between prokaryotes and eukaryotes.</title>
        <authorList>
            <person name="Spang A."/>
            <person name="Saw J.H."/>
            <person name="Jorgensen S.L."/>
            <person name="Zaremba-Niedzwiedzka K."/>
            <person name="Martijn J."/>
            <person name="Lind A.E."/>
            <person name="van Eijk R."/>
            <person name="Schleper C."/>
            <person name="Guy L."/>
            <person name="Ettema T.J."/>
        </authorList>
    </citation>
    <scope>NUCLEOTIDE SEQUENCE</scope>
</reference>
<name>A0A0F9G647_9ZZZZ</name>
<sequence length="28" mass="3299">SDLKNHLEKESLQDKSKLKSIEIEDIEE</sequence>
<gene>
    <name evidence="1" type="ORF">LCGC14_1949970</name>
</gene>
<dbReference type="AlphaFoldDB" id="A0A0F9G647"/>
<feature type="non-terminal residue" evidence="1">
    <location>
        <position position="1"/>
    </location>
</feature>
<comment type="caution">
    <text evidence="1">The sequence shown here is derived from an EMBL/GenBank/DDBJ whole genome shotgun (WGS) entry which is preliminary data.</text>
</comment>
<dbReference type="EMBL" id="LAZR01021268">
    <property type="protein sequence ID" value="KKL85911.1"/>
    <property type="molecule type" value="Genomic_DNA"/>
</dbReference>
<proteinExistence type="predicted"/>
<organism evidence="1">
    <name type="scientific">marine sediment metagenome</name>
    <dbReference type="NCBI Taxonomy" id="412755"/>
    <lineage>
        <taxon>unclassified sequences</taxon>
        <taxon>metagenomes</taxon>
        <taxon>ecological metagenomes</taxon>
    </lineage>
</organism>